<dbReference type="GO" id="GO:0005874">
    <property type="term" value="C:microtubule"/>
    <property type="evidence" value="ECO:0007669"/>
    <property type="project" value="TreeGrafter"/>
</dbReference>
<accession>A0A7M5VAV7</accession>
<organism evidence="16 17">
    <name type="scientific">Clytia hemisphaerica</name>
    <dbReference type="NCBI Taxonomy" id="252671"/>
    <lineage>
        <taxon>Eukaryota</taxon>
        <taxon>Metazoa</taxon>
        <taxon>Cnidaria</taxon>
        <taxon>Hydrozoa</taxon>
        <taxon>Hydroidolina</taxon>
        <taxon>Leptothecata</taxon>
        <taxon>Obeliida</taxon>
        <taxon>Clytiidae</taxon>
        <taxon>Clytia</taxon>
    </lineage>
</organism>
<keyword evidence="6" id="KW-0969">Cilium</keyword>
<keyword evidence="9" id="KW-0599">Photoprotein</keyword>
<dbReference type="InterPro" id="IPR011992">
    <property type="entry name" value="EF-hand-dom_pair"/>
</dbReference>
<name>A0A7M5VAV7_9CNID</name>
<feature type="domain" description="DM10" evidence="15">
    <location>
        <begin position="191"/>
        <end position="290"/>
    </location>
</feature>
<keyword evidence="4" id="KW-0677">Repeat</keyword>
<evidence type="ECO:0000256" key="12">
    <source>
        <dbReference type="ARBA" id="ARBA00039880"/>
    </source>
</evidence>
<protein>
    <recommendedName>
        <fullName evidence="12">EF-hand domain-containing family member C2</fullName>
    </recommendedName>
</protein>
<dbReference type="SMART" id="SM00676">
    <property type="entry name" value="DM10"/>
    <property type="match status" value="2"/>
</dbReference>
<dbReference type="PROSITE" id="PS50222">
    <property type="entry name" value="EF_HAND_2"/>
    <property type="match status" value="1"/>
</dbReference>
<dbReference type="PANTHER" id="PTHR12086">
    <property type="entry name" value="EF-HAND DOMAIN C-TERMINAL CONTAINING PROTEIN"/>
    <property type="match status" value="1"/>
</dbReference>
<dbReference type="Gene3D" id="2.30.29.170">
    <property type="match status" value="2"/>
</dbReference>
<dbReference type="SUPFAM" id="SSF47473">
    <property type="entry name" value="EF-hand"/>
    <property type="match status" value="1"/>
</dbReference>
<keyword evidence="8" id="KW-0455">Luminescence</keyword>
<comment type="function">
    <text evidence="11">Microtubule inner protein (MIP) part of the dynein-decorated doublet microtubules (DMTs) in cilia axoneme, which is required for motile cilia beating.</text>
</comment>
<evidence type="ECO:0000259" key="15">
    <source>
        <dbReference type="PROSITE" id="PS51336"/>
    </source>
</evidence>
<dbReference type="PANTHER" id="PTHR12086:SF11">
    <property type="entry name" value="EF-HAND DOMAIN-CONTAINING FAMILY MEMBER C2"/>
    <property type="match status" value="1"/>
</dbReference>
<dbReference type="GO" id="GO:0008218">
    <property type="term" value="P:bioluminescence"/>
    <property type="evidence" value="ECO:0007669"/>
    <property type="project" value="UniProtKB-KW"/>
</dbReference>
<reference evidence="16" key="1">
    <citation type="submission" date="2021-01" db="UniProtKB">
        <authorList>
            <consortium name="EnsemblMetazoa"/>
        </authorList>
    </citation>
    <scope>IDENTIFICATION</scope>
</reference>
<dbReference type="GO" id="GO:0010975">
    <property type="term" value="P:regulation of neuron projection development"/>
    <property type="evidence" value="ECO:0007669"/>
    <property type="project" value="TreeGrafter"/>
</dbReference>
<dbReference type="GO" id="GO:0005509">
    <property type="term" value="F:calcium ion binding"/>
    <property type="evidence" value="ECO:0007669"/>
    <property type="project" value="InterPro"/>
</dbReference>
<evidence type="ECO:0000256" key="11">
    <source>
        <dbReference type="ARBA" id="ARBA00035003"/>
    </source>
</evidence>
<feature type="domain" description="EF-hand" evidence="14">
    <location>
        <begin position="311"/>
        <end position="346"/>
    </location>
</feature>
<dbReference type="OrthoDB" id="10255210at2759"/>
<comment type="similarity">
    <text evidence="2">Belongs to the aequorin family.</text>
</comment>
<keyword evidence="13" id="KW-1133">Transmembrane helix</keyword>
<comment type="subcellular location">
    <subcellularLocation>
        <location evidence="1">Cytoplasm</location>
        <location evidence="1">Cytoskeleton</location>
        <location evidence="1">Flagellum axoneme</location>
    </subcellularLocation>
</comment>
<dbReference type="Gene3D" id="1.10.238.10">
    <property type="entry name" value="EF-hand"/>
    <property type="match status" value="1"/>
</dbReference>
<evidence type="ECO:0000313" key="17">
    <source>
        <dbReference type="Proteomes" id="UP000594262"/>
    </source>
</evidence>
<keyword evidence="3" id="KW-0963">Cytoplasm</keyword>
<dbReference type="InterPro" id="IPR002048">
    <property type="entry name" value="EF_hand_dom"/>
</dbReference>
<keyword evidence="10" id="KW-0966">Cell projection</keyword>
<evidence type="ECO:0000256" key="7">
    <source>
        <dbReference type="ARBA" id="ARBA00023212"/>
    </source>
</evidence>
<dbReference type="FunFam" id="2.30.29.170:FF:000002">
    <property type="entry name" value="EF-hand domain (C-terminal) containing 1"/>
    <property type="match status" value="1"/>
</dbReference>
<evidence type="ECO:0000256" key="6">
    <source>
        <dbReference type="ARBA" id="ARBA00023069"/>
    </source>
</evidence>
<keyword evidence="5" id="KW-0282">Flagellum</keyword>
<evidence type="ECO:0000256" key="10">
    <source>
        <dbReference type="ARBA" id="ARBA00023273"/>
    </source>
</evidence>
<feature type="transmembrane region" description="Helical" evidence="13">
    <location>
        <begin position="7"/>
        <end position="27"/>
    </location>
</feature>
<evidence type="ECO:0000256" key="3">
    <source>
        <dbReference type="ARBA" id="ARBA00022490"/>
    </source>
</evidence>
<evidence type="ECO:0000256" key="8">
    <source>
        <dbReference type="ARBA" id="ARBA00023223"/>
    </source>
</evidence>
<dbReference type="EnsemblMetazoa" id="CLYHEMT005760.1">
    <property type="protein sequence ID" value="CLYHEMP005760.1"/>
    <property type="gene ID" value="CLYHEMG005760"/>
</dbReference>
<dbReference type="Proteomes" id="UP000594262">
    <property type="component" value="Unplaced"/>
</dbReference>
<evidence type="ECO:0000256" key="5">
    <source>
        <dbReference type="ARBA" id="ARBA00022846"/>
    </source>
</evidence>
<feature type="domain" description="DM10" evidence="15">
    <location>
        <begin position="1"/>
        <end position="129"/>
    </location>
</feature>
<evidence type="ECO:0000256" key="13">
    <source>
        <dbReference type="SAM" id="Phobius"/>
    </source>
</evidence>
<dbReference type="Pfam" id="PF06565">
    <property type="entry name" value="DM10_dom"/>
    <property type="match status" value="2"/>
</dbReference>
<keyword evidence="13" id="KW-0472">Membrane</keyword>
<evidence type="ECO:0000313" key="16">
    <source>
        <dbReference type="EnsemblMetazoa" id="CLYHEMP005760.1"/>
    </source>
</evidence>
<keyword evidence="7" id="KW-0206">Cytoskeleton</keyword>
<proteinExistence type="inferred from homology"/>
<evidence type="ECO:0000256" key="9">
    <source>
        <dbReference type="ARBA" id="ARBA00023262"/>
    </source>
</evidence>
<keyword evidence="17" id="KW-1185">Reference proteome</keyword>
<evidence type="ECO:0000256" key="1">
    <source>
        <dbReference type="ARBA" id="ARBA00004611"/>
    </source>
</evidence>
<evidence type="ECO:0000256" key="4">
    <source>
        <dbReference type="ARBA" id="ARBA00022737"/>
    </source>
</evidence>
<dbReference type="InterPro" id="IPR006602">
    <property type="entry name" value="DM10_dom"/>
</dbReference>
<dbReference type="AlphaFoldDB" id="A0A7M5VAV7"/>
<evidence type="ECO:0000259" key="14">
    <source>
        <dbReference type="PROSITE" id="PS50222"/>
    </source>
</evidence>
<evidence type="ECO:0000256" key="2">
    <source>
        <dbReference type="ARBA" id="ARBA00007828"/>
    </source>
</evidence>
<sequence length="500" mass="57401">MILIPCLVIHENVFCIISWLMILWRFVKLFNQNSGRDAVPLFLRRAKLPKESTEMHQPGKVTKRTVLNVFGPTGQGGRYILDSLKTGAVHTEYYHDSDLVVGAIINVWGRKFTICGCDEFTQEYYRSKYGYDNFDAVDYKSQKDGPATRVMPPYNGFGSEEDSLCNCLSLIPKPPRRDFIKFMEKDRHGLESNVLRFVAKMDTQKPIEVDRRFTISYFLSDDTILVFEPPQRNSGIIGGKFLERGRVKKPDGGHYTAQDLFIGGNVQFCKHPFILIDADEYAINYMESHADEFPHANPQLVSNKIRRLLTDNASEVRLMLDSADRKKTGSMSFETFKKIVKKIGGENISAHEILTIARHFGDFHLRDEDFETLVASVQEQLRKVNYENFSLMNDACIYVDERKTGFIPLGELKNISKSFKLPIQDHLLEKLLYHTKSNGDGHLDYQHFISFLNWRDQPIISQKYLPGLAFGVETRKRQGPLDTLNEVAYNKIIDSLGIKI</sequence>
<dbReference type="PROSITE" id="PS51336">
    <property type="entry name" value="DM10"/>
    <property type="match status" value="2"/>
</dbReference>
<dbReference type="InterPro" id="IPR040193">
    <property type="entry name" value="EFHC1/EFHC2/EFHB"/>
</dbReference>
<keyword evidence="13" id="KW-0812">Transmembrane</keyword>